<evidence type="ECO:0000256" key="7">
    <source>
        <dbReference type="ARBA" id="ARBA00023136"/>
    </source>
</evidence>
<feature type="transmembrane region" description="Helical" evidence="8">
    <location>
        <begin position="110"/>
        <end position="126"/>
    </location>
</feature>
<organism evidence="10 11">
    <name type="scientific">Sulfurimonas diazotrophicus</name>
    <dbReference type="NCBI Taxonomy" id="3131939"/>
    <lineage>
        <taxon>Bacteria</taxon>
        <taxon>Pseudomonadati</taxon>
        <taxon>Campylobacterota</taxon>
        <taxon>Epsilonproteobacteria</taxon>
        <taxon>Campylobacterales</taxon>
        <taxon>Sulfurimonadaceae</taxon>
        <taxon>Sulfurimonas</taxon>
    </lineage>
</organism>
<keyword evidence="7 8" id="KW-0472">Membrane</keyword>
<feature type="transmembrane region" description="Helical" evidence="8">
    <location>
        <begin position="173"/>
        <end position="197"/>
    </location>
</feature>
<evidence type="ECO:0000256" key="5">
    <source>
        <dbReference type="ARBA" id="ARBA00022989"/>
    </source>
</evidence>
<keyword evidence="3" id="KW-0050">Antiport</keyword>
<feature type="domain" description="Cation/H+ exchanger transmembrane" evidence="9">
    <location>
        <begin position="13"/>
        <end position="372"/>
    </location>
</feature>
<dbReference type="Gene3D" id="1.20.1530.20">
    <property type="match status" value="1"/>
</dbReference>
<reference evidence="10 11" key="1">
    <citation type="submission" date="2024-03" db="EMBL/GenBank/DDBJ databases">
        <title>Sulfurimonas sp. HSL3-1.</title>
        <authorList>
            <person name="Wang S."/>
        </authorList>
    </citation>
    <scope>NUCLEOTIDE SEQUENCE [LARGE SCALE GENOMIC DNA]</scope>
    <source>
        <strain evidence="10 11">HSL3-1</strain>
    </source>
</reference>
<dbReference type="InterPro" id="IPR006153">
    <property type="entry name" value="Cation/H_exchanger_TM"/>
</dbReference>
<dbReference type="RefSeq" id="WP_345970526.1">
    <property type="nucleotide sequence ID" value="NZ_CP147920.1"/>
</dbReference>
<feature type="transmembrane region" description="Helical" evidence="8">
    <location>
        <begin position="295"/>
        <end position="314"/>
    </location>
</feature>
<evidence type="ECO:0000313" key="11">
    <source>
        <dbReference type="Proteomes" id="UP001447842"/>
    </source>
</evidence>
<dbReference type="Pfam" id="PF00999">
    <property type="entry name" value="Na_H_Exchanger"/>
    <property type="match status" value="1"/>
</dbReference>
<evidence type="ECO:0000256" key="8">
    <source>
        <dbReference type="SAM" id="Phobius"/>
    </source>
</evidence>
<evidence type="ECO:0000256" key="6">
    <source>
        <dbReference type="ARBA" id="ARBA00023065"/>
    </source>
</evidence>
<feature type="transmembrane region" description="Helical" evidence="8">
    <location>
        <begin position="138"/>
        <end position="161"/>
    </location>
</feature>
<feature type="transmembrane region" description="Helical" evidence="8">
    <location>
        <begin position="326"/>
        <end position="345"/>
    </location>
</feature>
<dbReference type="Proteomes" id="UP001447842">
    <property type="component" value="Chromosome"/>
</dbReference>
<keyword evidence="11" id="KW-1185">Reference proteome</keyword>
<accession>A0ABZ3HAU8</accession>
<dbReference type="InterPro" id="IPR038770">
    <property type="entry name" value="Na+/solute_symporter_sf"/>
</dbReference>
<protein>
    <submittedName>
        <fullName evidence="10">Cation:proton antiporter</fullName>
    </submittedName>
</protein>
<evidence type="ECO:0000256" key="4">
    <source>
        <dbReference type="ARBA" id="ARBA00022692"/>
    </source>
</evidence>
<gene>
    <name evidence="10" type="ORF">WCY31_01760</name>
</gene>
<evidence type="ECO:0000256" key="3">
    <source>
        <dbReference type="ARBA" id="ARBA00022449"/>
    </source>
</evidence>
<name>A0ABZ3HAU8_9BACT</name>
<feature type="transmembrane region" description="Helical" evidence="8">
    <location>
        <begin position="58"/>
        <end position="75"/>
    </location>
</feature>
<sequence length="387" mass="43370">MDHDITLIITLALIIIFSPFLAKLFKIPTTPIEIILGAFFGFVGLLHGSHFFEFIAEVGFLFLMFLAGMEINLRTFWRLDRTVLRRITLYLTALYALSGIAVWYFDLGRIFMVLLPLISVGLVAALNKEYGKAEWLGLAMLAGGIGEVVSIAILTVSSAALEYGDGIGLFKTIGSLILFIVIIMLLFKLLQLFFWWYPEVATMLMPHVDNREQDVRLSIGILFLLVAIMLYLDLELAFAAFIAGMFIPTFFEHKHELPEKLGSFGFGFLVPLFFIYIGTTFDLNALMMEGLIAKALMVTFLMIAIRLIAAQIFAPAMGWRDALRIGLSHAMPLTLLIAITTLAYTNNSIDKLHYYALILASLFEVIVVMIAIKLLHIVRMPAEELHG</sequence>
<feature type="transmembrane region" description="Helical" evidence="8">
    <location>
        <begin position="6"/>
        <end position="25"/>
    </location>
</feature>
<feature type="transmembrane region" description="Helical" evidence="8">
    <location>
        <begin position="352"/>
        <end position="372"/>
    </location>
</feature>
<feature type="transmembrane region" description="Helical" evidence="8">
    <location>
        <begin position="218"/>
        <end position="251"/>
    </location>
</feature>
<keyword evidence="6" id="KW-0406">Ion transport</keyword>
<keyword evidence="5 8" id="KW-1133">Transmembrane helix</keyword>
<comment type="subcellular location">
    <subcellularLocation>
        <location evidence="1">Membrane</location>
        <topology evidence="1">Multi-pass membrane protein</topology>
    </subcellularLocation>
</comment>
<keyword evidence="4 8" id="KW-0812">Transmembrane</keyword>
<feature type="transmembrane region" description="Helical" evidence="8">
    <location>
        <begin position="263"/>
        <end position="283"/>
    </location>
</feature>
<dbReference type="EMBL" id="CP147920">
    <property type="protein sequence ID" value="XAU15439.1"/>
    <property type="molecule type" value="Genomic_DNA"/>
</dbReference>
<evidence type="ECO:0000256" key="2">
    <source>
        <dbReference type="ARBA" id="ARBA00022448"/>
    </source>
</evidence>
<feature type="transmembrane region" description="Helical" evidence="8">
    <location>
        <begin position="32"/>
        <end position="52"/>
    </location>
</feature>
<dbReference type="PANTHER" id="PTHR43562:SF1">
    <property type="entry name" value="NA(+)_H(+) ANTIPORTER YJBQ-RELATED"/>
    <property type="match status" value="1"/>
</dbReference>
<proteinExistence type="predicted"/>
<evidence type="ECO:0000259" key="9">
    <source>
        <dbReference type="Pfam" id="PF00999"/>
    </source>
</evidence>
<evidence type="ECO:0000256" key="1">
    <source>
        <dbReference type="ARBA" id="ARBA00004141"/>
    </source>
</evidence>
<dbReference type="PANTHER" id="PTHR43562">
    <property type="entry name" value="NAPA-TYPE SODIUM/HYDROGEN ANTIPORTER"/>
    <property type="match status" value="1"/>
</dbReference>
<keyword evidence="2" id="KW-0813">Transport</keyword>
<evidence type="ECO:0000313" key="10">
    <source>
        <dbReference type="EMBL" id="XAU15439.1"/>
    </source>
</evidence>
<feature type="transmembrane region" description="Helical" evidence="8">
    <location>
        <begin position="87"/>
        <end position="104"/>
    </location>
</feature>